<proteinExistence type="predicted"/>
<keyword evidence="2" id="KW-1185">Reference proteome</keyword>
<protein>
    <submittedName>
        <fullName evidence="1">Uncharacterized protein</fullName>
    </submittedName>
</protein>
<evidence type="ECO:0000313" key="1">
    <source>
        <dbReference type="EMBL" id="MCI42877.1"/>
    </source>
</evidence>
<comment type="caution">
    <text evidence="1">The sequence shown here is derived from an EMBL/GenBank/DDBJ whole genome shotgun (WGS) entry which is preliminary data.</text>
</comment>
<dbReference type="AlphaFoldDB" id="A0A392S3C1"/>
<dbReference type="Proteomes" id="UP000265520">
    <property type="component" value="Unassembled WGS sequence"/>
</dbReference>
<evidence type="ECO:0000313" key="2">
    <source>
        <dbReference type="Proteomes" id="UP000265520"/>
    </source>
</evidence>
<accession>A0A392S3C1</accession>
<name>A0A392S3C1_9FABA</name>
<organism evidence="1 2">
    <name type="scientific">Trifolium medium</name>
    <dbReference type="NCBI Taxonomy" id="97028"/>
    <lineage>
        <taxon>Eukaryota</taxon>
        <taxon>Viridiplantae</taxon>
        <taxon>Streptophyta</taxon>
        <taxon>Embryophyta</taxon>
        <taxon>Tracheophyta</taxon>
        <taxon>Spermatophyta</taxon>
        <taxon>Magnoliopsida</taxon>
        <taxon>eudicotyledons</taxon>
        <taxon>Gunneridae</taxon>
        <taxon>Pentapetalae</taxon>
        <taxon>rosids</taxon>
        <taxon>fabids</taxon>
        <taxon>Fabales</taxon>
        <taxon>Fabaceae</taxon>
        <taxon>Papilionoideae</taxon>
        <taxon>50 kb inversion clade</taxon>
        <taxon>NPAAA clade</taxon>
        <taxon>Hologalegina</taxon>
        <taxon>IRL clade</taxon>
        <taxon>Trifolieae</taxon>
        <taxon>Trifolium</taxon>
    </lineage>
</organism>
<feature type="non-terminal residue" evidence="1">
    <location>
        <position position="1"/>
    </location>
</feature>
<reference evidence="1 2" key="1">
    <citation type="journal article" date="2018" name="Front. Plant Sci.">
        <title>Red Clover (Trifolium pratense) and Zigzag Clover (T. medium) - A Picture of Genomic Similarities and Differences.</title>
        <authorList>
            <person name="Dluhosova J."/>
            <person name="Istvanek J."/>
            <person name="Nedelnik J."/>
            <person name="Repkova J."/>
        </authorList>
    </citation>
    <scope>NUCLEOTIDE SEQUENCE [LARGE SCALE GENOMIC DNA]</scope>
    <source>
        <strain evidence="2">cv. 10/8</strain>
        <tissue evidence="1">Leaf</tissue>
    </source>
</reference>
<sequence>RLEQRLQRRAAPYKGDQPVDLMFWTVEVGTTPTEKSRSIQRRPTGRLDILDRRGWNNAYREEPLLLKV</sequence>
<dbReference type="EMBL" id="LXQA010310219">
    <property type="protein sequence ID" value="MCI42877.1"/>
    <property type="molecule type" value="Genomic_DNA"/>
</dbReference>